<dbReference type="AlphaFoldDB" id="A0A9Q3JYH0"/>
<dbReference type="InterPro" id="IPR036875">
    <property type="entry name" value="Znf_CCHC_sf"/>
</dbReference>
<evidence type="ECO:0000256" key="1">
    <source>
        <dbReference type="ARBA" id="ARBA00022664"/>
    </source>
</evidence>
<accession>A0A9Q3JYH0</accession>
<organism evidence="4 5">
    <name type="scientific">Austropuccinia psidii MF-1</name>
    <dbReference type="NCBI Taxonomy" id="1389203"/>
    <lineage>
        <taxon>Eukaryota</taxon>
        <taxon>Fungi</taxon>
        <taxon>Dikarya</taxon>
        <taxon>Basidiomycota</taxon>
        <taxon>Pucciniomycotina</taxon>
        <taxon>Pucciniomycetes</taxon>
        <taxon>Pucciniales</taxon>
        <taxon>Sphaerophragmiaceae</taxon>
        <taxon>Austropuccinia</taxon>
    </lineage>
</organism>
<feature type="region of interest" description="Disordered" evidence="2">
    <location>
        <begin position="34"/>
        <end position="61"/>
    </location>
</feature>
<feature type="compositionally biased region" description="Acidic residues" evidence="2">
    <location>
        <begin position="37"/>
        <end position="48"/>
    </location>
</feature>
<name>A0A9Q3JYH0_9BASI</name>
<dbReference type="Proteomes" id="UP000765509">
    <property type="component" value="Unassembled WGS sequence"/>
</dbReference>
<dbReference type="SUPFAM" id="SSF57756">
    <property type="entry name" value="Retrovirus zinc finger-like domains"/>
    <property type="match status" value="1"/>
</dbReference>
<evidence type="ECO:0000313" key="5">
    <source>
        <dbReference type="Proteomes" id="UP000765509"/>
    </source>
</evidence>
<dbReference type="Pfam" id="PF00098">
    <property type="entry name" value="zf-CCHC"/>
    <property type="match status" value="1"/>
</dbReference>
<evidence type="ECO:0000259" key="3">
    <source>
        <dbReference type="Pfam" id="PF00098"/>
    </source>
</evidence>
<feature type="domain" description="CCHC-type" evidence="3">
    <location>
        <begin position="6"/>
        <end position="23"/>
    </location>
</feature>
<dbReference type="GO" id="GO:0006397">
    <property type="term" value="P:mRNA processing"/>
    <property type="evidence" value="ECO:0007669"/>
    <property type="project" value="UniProtKB-KW"/>
</dbReference>
<keyword evidence="1" id="KW-0507">mRNA processing</keyword>
<evidence type="ECO:0000256" key="2">
    <source>
        <dbReference type="SAM" id="MobiDB-lite"/>
    </source>
</evidence>
<dbReference type="Gene3D" id="4.10.60.10">
    <property type="entry name" value="Zinc finger, CCHC-type"/>
    <property type="match status" value="1"/>
</dbReference>
<proteinExistence type="predicted"/>
<protein>
    <recommendedName>
        <fullName evidence="3">CCHC-type domain-containing protein</fullName>
    </recommendedName>
</protein>
<evidence type="ECO:0000313" key="4">
    <source>
        <dbReference type="EMBL" id="MBW0571770.1"/>
    </source>
</evidence>
<comment type="caution">
    <text evidence="4">The sequence shown here is derived from an EMBL/GenBank/DDBJ whole genome shotgun (WGS) entry which is preliminary data.</text>
</comment>
<keyword evidence="5" id="KW-1185">Reference proteome</keyword>
<sequence>MTKKKNTCNNCRSIDHYSNNCPKAKKRIYAIEKVPEEETQEEDFESDSMGDAIREIPDDDQDPIEEFLVKFQEEKKIEIQVI</sequence>
<dbReference type="EMBL" id="AVOT02088790">
    <property type="protein sequence ID" value="MBW0571770.1"/>
    <property type="molecule type" value="Genomic_DNA"/>
</dbReference>
<dbReference type="GO" id="GO:0008270">
    <property type="term" value="F:zinc ion binding"/>
    <property type="evidence" value="ECO:0007669"/>
    <property type="project" value="InterPro"/>
</dbReference>
<gene>
    <name evidence="4" type="ORF">O181_111485</name>
</gene>
<dbReference type="InterPro" id="IPR001878">
    <property type="entry name" value="Znf_CCHC"/>
</dbReference>
<reference evidence="4" key="1">
    <citation type="submission" date="2021-03" db="EMBL/GenBank/DDBJ databases">
        <title>Draft genome sequence of rust myrtle Austropuccinia psidii MF-1, a brazilian biotype.</title>
        <authorList>
            <person name="Quecine M.C."/>
            <person name="Pachon D.M.R."/>
            <person name="Bonatelli M.L."/>
            <person name="Correr F.H."/>
            <person name="Franceschini L.M."/>
            <person name="Leite T.F."/>
            <person name="Margarido G.R.A."/>
            <person name="Almeida C.A."/>
            <person name="Ferrarezi J.A."/>
            <person name="Labate C.A."/>
        </authorList>
    </citation>
    <scope>NUCLEOTIDE SEQUENCE</scope>
    <source>
        <strain evidence="4">MF-1</strain>
    </source>
</reference>
<dbReference type="GO" id="GO:0003676">
    <property type="term" value="F:nucleic acid binding"/>
    <property type="evidence" value="ECO:0007669"/>
    <property type="project" value="InterPro"/>
</dbReference>